<feature type="domain" description="G" evidence="1">
    <location>
        <begin position="8"/>
        <end position="154"/>
    </location>
</feature>
<dbReference type="CDD" id="cd00882">
    <property type="entry name" value="Ras_like_GTPase"/>
    <property type="match status" value="1"/>
</dbReference>
<keyword evidence="3" id="KW-1185">Reference proteome</keyword>
<dbReference type="OrthoDB" id="5406017at2"/>
<dbReference type="RefSeq" id="WP_034774473.1">
    <property type="nucleotide sequence ID" value="NZ_JPER01000001.1"/>
</dbReference>
<dbReference type="SUPFAM" id="SSF52540">
    <property type="entry name" value="P-loop containing nucleoside triphosphate hydrolases"/>
    <property type="match status" value="1"/>
</dbReference>
<organism evidence="2 3">
    <name type="scientific">Pseudidiomarina salinarum</name>
    <dbReference type="NCBI Taxonomy" id="435908"/>
    <lineage>
        <taxon>Bacteria</taxon>
        <taxon>Pseudomonadati</taxon>
        <taxon>Pseudomonadota</taxon>
        <taxon>Gammaproteobacteria</taxon>
        <taxon>Alteromonadales</taxon>
        <taxon>Idiomarinaceae</taxon>
        <taxon>Pseudidiomarina</taxon>
    </lineage>
</organism>
<dbReference type="AlphaFoldDB" id="A0A094J1J7"/>
<dbReference type="Pfam" id="PF11981">
    <property type="entry name" value="DUF3482"/>
    <property type="match status" value="1"/>
</dbReference>
<evidence type="ECO:0000313" key="2">
    <source>
        <dbReference type="EMBL" id="KFZ31914.1"/>
    </source>
</evidence>
<dbReference type="STRING" id="435908.IDSA_04340"/>
<proteinExistence type="predicted"/>
<dbReference type="GO" id="GO:0005829">
    <property type="term" value="C:cytosol"/>
    <property type="evidence" value="ECO:0007669"/>
    <property type="project" value="TreeGrafter"/>
</dbReference>
<dbReference type="Gene3D" id="3.40.50.300">
    <property type="entry name" value="P-loop containing nucleotide triphosphate hydrolases"/>
    <property type="match status" value="1"/>
</dbReference>
<sequence length="470" mass="51362">MNASDPIKIAVVGHTNVGKTSLLRTLLQQTDFGVVAASPSSTREVISSGIVVDGEPVLEFFDTPGLEAGTDLYDLFAREFQPEYRHDGPAQVQAFLHSLYARDDFEQEAKVLRQLTRSDAAFYVIDVRDPVLAKFQDELTILMRCGKPLVAVLNFTGAAKAYTREWKQALARVNLHTLVEFDTFSPPPGAEQELFNSLVAVLPAARAQLDAVAAVRREQRQQRRREAYLQLAELLVDVAAYRKLVASGDKQLLNRAVATMQREVKQREQTCLSEIIALYAFRLDTAVLAELNIEAGYWQDDLFSAHTLKDFGLKAGLGVGTGAAAGAGVDLMVGGLSLGAATAIGALVGGVYQGWQNYGSRLRARFSGAQELMVEDTIVALLATRQCYLIEQLARRGHAASGQLVVGAEAGDQPSALVCWQPGKEPAALREARKRPQWSAMMVEEFEPSSARQRQISALQQALMNQADQL</sequence>
<accession>A0A094J1J7</accession>
<dbReference type="eggNOG" id="COG1160">
    <property type="taxonomic scope" value="Bacteria"/>
</dbReference>
<dbReference type="InterPro" id="IPR027417">
    <property type="entry name" value="P-loop_NTPase"/>
</dbReference>
<dbReference type="InterPro" id="IPR021871">
    <property type="entry name" value="DUF3482"/>
</dbReference>
<dbReference type="EMBL" id="JPER01000001">
    <property type="protein sequence ID" value="KFZ31914.1"/>
    <property type="molecule type" value="Genomic_DNA"/>
</dbReference>
<dbReference type="PANTHER" id="PTHR42714">
    <property type="entry name" value="TRNA MODIFICATION GTPASE GTPBP3"/>
    <property type="match status" value="1"/>
</dbReference>
<gene>
    <name evidence="2" type="ORF">IDSA_04340</name>
</gene>
<dbReference type="Pfam" id="PF01926">
    <property type="entry name" value="MMR_HSR1"/>
    <property type="match status" value="1"/>
</dbReference>
<name>A0A094J1J7_9GAMM</name>
<dbReference type="InterPro" id="IPR006073">
    <property type="entry name" value="GTP-bd"/>
</dbReference>
<evidence type="ECO:0000313" key="3">
    <source>
        <dbReference type="Proteomes" id="UP000054363"/>
    </source>
</evidence>
<protein>
    <recommendedName>
        <fullName evidence="1">G domain-containing protein</fullName>
    </recommendedName>
</protein>
<comment type="caution">
    <text evidence="2">The sequence shown here is derived from an EMBL/GenBank/DDBJ whole genome shotgun (WGS) entry which is preliminary data.</text>
</comment>
<evidence type="ECO:0000259" key="1">
    <source>
        <dbReference type="Pfam" id="PF01926"/>
    </source>
</evidence>
<dbReference type="GO" id="GO:0030488">
    <property type="term" value="P:tRNA methylation"/>
    <property type="evidence" value="ECO:0007669"/>
    <property type="project" value="TreeGrafter"/>
</dbReference>
<dbReference type="GO" id="GO:0002098">
    <property type="term" value="P:tRNA wobble uridine modification"/>
    <property type="evidence" value="ECO:0007669"/>
    <property type="project" value="TreeGrafter"/>
</dbReference>
<dbReference type="PANTHER" id="PTHR42714:SF7">
    <property type="entry name" value="G DOMAIN-CONTAINING PROTEIN"/>
    <property type="match status" value="1"/>
</dbReference>
<dbReference type="Proteomes" id="UP000054363">
    <property type="component" value="Unassembled WGS sequence"/>
</dbReference>
<reference evidence="2 3" key="1">
    <citation type="submission" date="2014-06" db="EMBL/GenBank/DDBJ databases">
        <title>The draft genome sequence of Idiomarina salinarum ISL-52.</title>
        <authorList>
            <person name="Du J."/>
            <person name="Shao Z."/>
        </authorList>
    </citation>
    <scope>NUCLEOTIDE SEQUENCE [LARGE SCALE GENOMIC DNA]</scope>
    <source>
        <strain evidence="2 3">ISL-52</strain>
    </source>
</reference>
<dbReference type="GO" id="GO:0005525">
    <property type="term" value="F:GTP binding"/>
    <property type="evidence" value="ECO:0007669"/>
    <property type="project" value="InterPro"/>
</dbReference>